<evidence type="ECO:0000313" key="9">
    <source>
        <dbReference type="Proteomes" id="UP001610444"/>
    </source>
</evidence>
<feature type="domain" description="Aldehyde dehydrogenase" evidence="7">
    <location>
        <begin position="35"/>
        <end position="455"/>
    </location>
</feature>
<evidence type="ECO:0000256" key="1">
    <source>
        <dbReference type="ARBA" id="ARBA00009986"/>
    </source>
</evidence>
<dbReference type="Pfam" id="PF00171">
    <property type="entry name" value="Aldedh"/>
    <property type="match status" value="1"/>
</dbReference>
<dbReference type="PROSITE" id="PS00687">
    <property type="entry name" value="ALDEHYDE_DEHYDR_GLU"/>
    <property type="match status" value="1"/>
</dbReference>
<organism evidence="8 9">
    <name type="scientific">Aspergillus pseudodeflectus</name>
    <dbReference type="NCBI Taxonomy" id="176178"/>
    <lineage>
        <taxon>Eukaryota</taxon>
        <taxon>Fungi</taxon>
        <taxon>Dikarya</taxon>
        <taxon>Ascomycota</taxon>
        <taxon>Pezizomycotina</taxon>
        <taxon>Eurotiomycetes</taxon>
        <taxon>Eurotiomycetidae</taxon>
        <taxon>Eurotiales</taxon>
        <taxon>Aspergillaceae</taxon>
        <taxon>Aspergillus</taxon>
        <taxon>Aspergillus subgen. Nidulantes</taxon>
    </lineage>
</organism>
<evidence type="ECO:0000256" key="3">
    <source>
        <dbReference type="ARBA" id="ARBA00024226"/>
    </source>
</evidence>
<dbReference type="EC" id="1.2.1.3" evidence="3"/>
<dbReference type="RefSeq" id="XP_070897524.1">
    <property type="nucleotide sequence ID" value="XM_071048232.1"/>
</dbReference>
<dbReference type="Gene3D" id="3.40.309.10">
    <property type="entry name" value="Aldehyde Dehydrogenase, Chain A, domain 2"/>
    <property type="match status" value="2"/>
</dbReference>
<comment type="caution">
    <text evidence="8">The sequence shown here is derived from an EMBL/GenBank/DDBJ whole genome shotgun (WGS) entry which is preliminary data.</text>
</comment>
<evidence type="ECO:0000313" key="8">
    <source>
        <dbReference type="EMBL" id="KAL2847077.1"/>
    </source>
</evidence>
<feature type="active site" evidence="5">
    <location>
        <position position="254"/>
    </location>
</feature>
<dbReference type="Proteomes" id="UP001610444">
    <property type="component" value="Unassembled WGS sequence"/>
</dbReference>
<dbReference type="Gene3D" id="3.40.605.10">
    <property type="entry name" value="Aldehyde Dehydrogenase, Chain A, domain 1"/>
    <property type="match status" value="2"/>
</dbReference>
<dbReference type="InterPro" id="IPR016163">
    <property type="entry name" value="Ald_DH_C"/>
</dbReference>
<keyword evidence="9" id="KW-1185">Reference proteome</keyword>
<evidence type="ECO:0000256" key="2">
    <source>
        <dbReference type="ARBA" id="ARBA00023002"/>
    </source>
</evidence>
<keyword evidence="2 6" id="KW-0560">Oxidoreductase</keyword>
<accession>A0ABR4K718</accession>
<sequence>MAAISVQKGAAPDFSSFANVIDGRLVAGVTTSFGLNPATEKPNPTVPIATLDDVNFAVEAAQRASKSWAKTTLAERAAAVNAFAAAITENRDQLAGLLTQEQGKPLAEACGEVDAGGFWLTETAKLGLQDEVIEDSSDRRVTVRYTPLGVAVGIIPWNFPVQQTCGKVGPAVMTGNSIILKPSPFTPYCALKLGELAQQFFPPGVIQVLNGGDNLGPWLTTHKGVNKISFTGSTAMGRRIMQAVAGSFKRVTLEMGGNDAAIICEDVDVGSVVKKVAGLAFTNAGQVCMAIKRIFVHADIYEPFREAFVNYMRSLKVGGGADPGVHVGPIQNMIQYKKELKPKGFFVNPMLVERPPDDARIVVEEPFGPIVPILTWEKEEEVIKRANNTNMGLGASVWTKDIRGRRIAEQVEAGTVWINTHLEPSPTIPFGGFKDSAVGVEYGTAGMRAFCNLQAIVENKSAEEM</sequence>
<dbReference type="InterPro" id="IPR015590">
    <property type="entry name" value="Aldehyde_DH_dom"/>
</dbReference>
<dbReference type="InterPro" id="IPR016161">
    <property type="entry name" value="Ald_DH/histidinol_DH"/>
</dbReference>
<proteinExistence type="inferred from homology"/>
<evidence type="ECO:0000256" key="6">
    <source>
        <dbReference type="RuleBase" id="RU003345"/>
    </source>
</evidence>
<comment type="similarity">
    <text evidence="1 6">Belongs to the aldehyde dehydrogenase family.</text>
</comment>
<dbReference type="PROSITE" id="PS00070">
    <property type="entry name" value="ALDEHYDE_DEHYDR_CYS"/>
    <property type="match status" value="1"/>
</dbReference>
<dbReference type="InterPro" id="IPR016160">
    <property type="entry name" value="Ald_DH_CS_CYS"/>
</dbReference>
<name>A0ABR4K718_9EURO</name>
<evidence type="ECO:0000256" key="5">
    <source>
        <dbReference type="PROSITE-ProRule" id="PRU10007"/>
    </source>
</evidence>
<dbReference type="InterPro" id="IPR044086">
    <property type="entry name" value="LUC3-like"/>
</dbReference>
<evidence type="ECO:0000256" key="4">
    <source>
        <dbReference type="ARBA" id="ARBA00049194"/>
    </source>
</evidence>
<comment type="catalytic activity">
    <reaction evidence="4">
        <text>an aldehyde + NAD(+) + H2O = a carboxylate + NADH + 2 H(+)</text>
        <dbReference type="Rhea" id="RHEA:16185"/>
        <dbReference type="ChEBI" id="CHEBI:15377"/>
        <dbReference type="ChEBI" id="CHEBI:15378"/>
        <dbReference type="ChEBI" id="CHEBI:17478"/>
        <dbReference type="ChEBI" id="CHEBI:29067"/>
        <dbReference type="ChEBI" id="CHEBI:57540"/>
        <dbReference type="ChEBI" id="CHEBI:57945"/>
        <dbReference type="EC" id="1.2.1.3"/>
    </reaction>
</comment>
<dbReference type="GeneID" id="98163396"/>
<dbReference type="SUPFAM" id="SSF53720">
    <property type="entry name" value="ALDH-like"/>
    <property type="match status" value="1"/>
</dbReference>
<reference evidence="8 9" key="1">
    <citation type="submission" date="2024-07" db="EMBL/GenBank/DDBJ databases">
        <title>Section-level genome sequencing and comparative genomics of Aspergillus sections Usti and Cavernicolus.</title>
        <authorList>
            <consortium name="Lawrence Berkeley National Laboratory"/>
            <person name="Nybo J.L."/>
            <person name="Vesth T.C."/>
            <person name="Theobald S."/>
            <person name="Frisvad J.C."/>
            <person name="Larsen T.O."/>
            <person name="Kjaerboelling I."/>
            <person name="Rothschild-Mancinelli K."/>
            <person name="Lyhne E.K."/>
            <person name="Kogle M.E."/>
            <person name="Barry K."/>
            <person name="Clum A."/>
            <person name="Na H."/>
            <person name="Ledsgaard L."/>
            <person name="Lin J."/>
            <person name="Lipzen A."/>
            <person name="Kuo A."/>
            <person name="Riley R."/>
            <person name="Mondo S."/>
            <person name="LaButti K."/>
            <person name="Haridas S."/>
            <person name="Pangalinan J."/>
            <person name="Salamov A.A."/>
            <person name="Simmons B.A."/>
            <person name="Magnuson J.K."/>
            <person name="Chen J."/>
            <person name="Drula E."/>
            <person name="Henrissat B."/>
            <person name="Wiebenga A."/>
            <person name="Lubbers R.J."/>
            <person name="Gomes A.C."/>
            <person name="Macurrencykelacurrency M.R."/>
            <person name="Stajich J."/>
            <person name="Grigoriev I.V."/>
            <person name="Mortensen U.H."/>
            <person name="De vries R.P."/>
            <person name="Baker S.E."/>
            <person name="Andersen M.R."/>
        </authorList>
    </citation>
    <scope>NUCLEOTIDE SEQUENCE [LARGE SCALE GENOMIC DNA]</scope>
    <source>
        <strain evidence="8 9">CBS 756.74</strain>
    </source>
</reference>
<dbReference type="InterPro" id="IPR029510">
    <property type="entry name" value="Ald_DH_CS_GLU"/>
</dbReference>
<dbReference type="PANTHER" id="PTHR11699">
    <property type="entry name" value="ALDEHYDE DEHYDROGENASE-RELATED"/>
    <property type="match status" value="1"/>
</dbReference>
<dbReference type="InterPro" id="IPR016162">
    <property type="entry name" value="Ald_DH_N"/>
</dbReference>
<dbReference type="EMBL" id="JBFXLR010000030">
    <property type="protein sequence ID" value="KAL2847077.1"/>
    <property type="molecule type" value="Genomic_DNA"/>
</dbReference>
<protein>
    <recommendedName>
        <fullName evidence="3">aldehyde dehydrogenase (NAD(+))</fullName>
        <ecNumber evidence="3">1.2.1.3</ecNumber>
    </recommendedName>
</protein>
<evidence type="ECO:0000259" key="7">
    <source>
        <dbReference type="Pfam" id="PF00171"/>
    </source>
</evidence>
<gene>
    <name evidence="8" type="ORF">BJX68DRAFT_276943</name>
</gene>
<dbReference type="CDD" id="cd07106">
    <property type="entry name" value="ALDH_AldA-AAD23400"/>
    <property type="match status" value="1"/>
</dbReference>